<evidence type="ECO:0008006" key="10">
    <source>
        <dbReference type="Google" id="ProtNLM"/>
    </source>
</evidence>
<dbReference type="GO" id="GO:0005794">
    <property type="term" value="C:Golgi apparatus"/>
    <property type="evidence" value="ECO:0007669"/>
    <property type="project" value="UniProtKB-SubCell"/>
</dbReference>
<dbReference type="EMBL" id="KB932206">
    <property type="protein sequence ID" value="KCV69373.1"/>
    <property type="molecule type" value="Genomic_DNA"/>
</dbReference>
<evidence type="ECO:0000256" key="4">
    <source>
        <dbReference type="ARBA" id="ARBA00022448"/>
    </source>
</evidence>
<keyword evidence="7" id="KW-0333">Golgi apparatus</keyword>
<protein>
    <recommendedName>
        <fullName evidence="10">Trafficking protein particle complex subunit</fullName>
    </recommendedName>
</protein>
<dbReference type="GO" id="GO:0048193">
    <property type="term" value="P:Golgi vesicle transport"/>
    <property type="evidence" value="ECO:0007669"/>
    <property type="project" value="InterPro"/>
</dbReference>
<evidence type="ECO:0000313" key="8">
    <source>
        <dbReference type="EMBL" id="KCV69373.1"/>
    </source>
</evidence>
<keyword evidence="6" id="KW-0931">ER-Golgi transport</keyword>
<gene>
    <name evidence="8" type="ORF">H696_03806</name>
</gene>
<reference evidence="8" key="1">
    <citation type="submission" date="2013-04" db="EMBL/GenBank/DDBJ databases">
        <title>The Genome Sequence of Fonticula alba ATCC 38817.</title>
        <authorList>
            <consortium name="The Broad Institute Genomics Platform"/>
            <person name="Russ C."/>
            <person name="Cuomo C."/>
            <person name="Burger G."/>
            <person name="Gray M.W."/>
            <person name="Holland P.W.H."/>
            <person name="King N."/>
            <person name="Lang F.B.F."/>
            <person name="Roger A.J."/>
            <person name="Ruiz-Trillo I."/>
            <person name="Brown M."/>
            <person name="Walker B."/>
            <person name="Young S."/>
            <person name="Zeng Q."/>
            <person name="Gargeya S."/>
            <person name="Fitzgerald M."/>
            <person name="Haas B."/>
            <person name="Abouelleil A."/>
            <person name="Allen A.W."/>
            <person name="Alvarado L."/>
            <person name="Arachchi H.M."/>
            <person name="Berlin A.M."/>
            <person name="Chapman S.B."/>
            <person name="Gainer-Dewar J."/>
            <person name="Goldberg J."/>
            <person name="Griggs A."/>
            <person name="Gujja S."/>
            <person name="Hansen M."/>
            <person name="Howarth C."/>
            <person name="Imamovic A."/>
            <person name="Ireland A."/>
            <person name="Larimer J."/>
            <person name="McCowan C."/>
            <person name="Murphy C."/>
            <person name="Pearson M."/>
            <person name="Poon T.W."/>
            <person name="Priest M."/>
            <person name="Roberts A."/>
            <person name="Saif S."/>
            <person name="Shea T."/>
            <person name="Sisk P."/>
            <person name="Sykes S."/>
            <person name="Wortman J."/>
            <person name="Nusbaum C."/>
            <person name="Birren B."/>
        </authorList>
    </citation>
    <scope>NUCLEOTIDE SEQUENCE [LARGE SCALE GENOMIC DNA]</scope>
    <source>
        <strain evidence="8">ATCC 38817</strain>
    </source>
</reference>
<dbReference type="InterPro" id="IPR016721">
    <property type="entry name" value="Bet3"/>
</dbReference>
<dbReference type="InterPro" id="IPR007194">
    <property type="entry name" value="TRAPP_component"/>
</dbReference>
<dbReference type="InterPro" id="IPR024096">
    <property type="entry name" value="NO_sig/Golgi_transp_ligand-bd"/>
</dbReference>
<keyword evidence="5" id="KW-0256">Endoplasmic reticulum</keyword>
<comment type="subcellular location">
    <subcellularLocation>
        <location evidence="2">Endoplasmic reticulum</location>
    </subcellularLocation>
    <subcellularLocation>
        <location evidence="1">Golgi apparatus</location>
        <location evidence="1">cis-Golgi network</location>
    </subcellularLocation>
</comment>
<dbReference type="OMA" id="NDRIDCE"/>
<evidence type="ECO:0000256" key="6">
    <source>
        <dbReference type="ARBA" id="ARBA00022892"/>
    </source>
</evidence>
<dbReference type="Pfam" id="PF04051">
    <property type="entry name" value="TRAPP"/>
    <property type="match status" value="1"/>
</dbReference>
<keyword evidence="9" id="KW-1185">Reference proteome</keyword>
<accession>A0A058Z615</accession>
<dbReference type="PANTHER" id="PTHR13048">
    <property type="entry name" value="TRAFFICKING PROTEIN PARTICLE COMPLEX SUBUNIT 3"/>
    <property type="match status" value="1"/>
</dbReference>
<organism evidence="8">
    <name type="scientific">Fonticula alba</name>
    <name type="common">Slime mold</name>
    <dbReference type="NCBI Taxonomy" id="691883"/>
    <lineage>
        <taxon>Eukaryota</taxon>
        <taxon>Rotosphaerida</taxon>
        <taxon>Fonticulaceae</taxon>
        <taxon>Fonticula</taxon>
    </lineage>
</organism>
<dbReference type="SUPFAM" id="SSF111126">
    <property type="entry name" value="Ligand-binding domain in the NO signalling and Golgi transport"/>
    <property type="match status" value="1"/>
</dbReference>
<dbReference type="eggNOG" id="KOG3330">
    <property type="taxonomic scope" value="Eukaryota"/>
</dbReference>
<keyword evidence="4" id="KW-0813">Transport</keyword>
<evidence type="ECO:0000256" key="3">
    <source>
        <dbReference type="ARBA" id="ARBA00006218"/>
    </source>
</evidence>
<dbReference type="Proteomes" id="UP000030693">
    <property type="component" value="Unassembled WGS sequence"/>
</dbReference>
<evidence type="ECO:0000256" key="7">
    <source>
        <dbReference type="ARBA" id="ARBA00023034"/>
    </source>
</evidence>
<dbReference type="STRING" id="691883.A0A058Z615"/>
<dbReference type="AlphaFoldDB" id="A0A058Z615"/>
<dbReference type="RefSeq" id="XP_009495938.1">
    <property type="nucleotide sequence ID" value="XM_009497663.1"/>
</dbReference>
<dbReference type="Gene3D" id="3.30.1380.20">
    <property type="entry name" value="Trafficking protein particle complex subunit 3"/>
    <property type="match status" value="1"/>
</dbReference>
<dbReference type="GO" id="GO:0030008">
    <property type="term" value="C:TRAPP complex"/>
    <property type="evidence" value="ECO:0007669"/>
    <property type="project" value="InterPro"/>
</dbReference>
<dbReference type="GeneID" id="20528531"/>
<evidence type="ECO:0000256" key="1">
    <source>
        <dbReference type="ARBA" id="ARBA00004222"/>
    </source>
</evidence>
<proteinExistence type="inferred from homology"/>
<sequence length="249" mass="26295">MSAGSPPSQEGLPPNVVRQLTASADELWNHSTEKINAEVVALTYGSLVANLAREALSSGAGVAAINTRLDEMGYNIGLRLADDFASRTHSLFANTPTRRTGDGANSVSLLRRCADFRETAEIISKVAFKMYLGESPAITDFALSSPADGNRPAFSLEFVEPPFSSHVMLPPVLNGRSTSAGETGAGGKSREDALSYLSMIAGVIRGALFALGLEVITSTPRCTLWGDSISEIRVVLVRKIPASAPPSDD</sequence>
<evidence type="ECO:0000256" key="5">
    <source>
        <dbReference type="ARBA" id="ARBA00022824"/>
    </source>
</evidence>
<dbReference type="GO" id="GO:0005783">
    <property type="term" value="C:endoplasmic reticulum"/>
    <property type="evidence" value="ECO:0007669"/>
    <property type="project" value="UniProtKB-SubCell"/>
</dbReference>
<dbReference type="CDD" id="cd14942">
    <property type="entry name" value="TRAPPC3_bet3"/>
    <property type="match status" value="1"/>
</dbReference>
<dbReference type="OrthoDB" id="10262857at2759"/>
<comment type="similarity">
    <text evidence="3">Belongs to the TRAPP small subunits family. BET3 subfamily.</text>
</comment>
<name>A0A058Z615_FONAL</name>
<evidence type="ECO:0000256" key="2">
    <source>
        <dbReference type="ARBA" id="ARBA00004240"/>
    </source>
</evidence>
<evidence type="ECO:0000313" key="9">
    <source>
        <dbReference type="Proteomes" id="UP000030693"/>
    </source>
</evidence>